<evidence type="ECO:0000256" key="6">
    <source>
        <dbReference type="ARBA" id="ARBA00022932"/>
    </source>
</evidence>
<dbReference type="PANTHER" id="PTHR33568">
    <property type="entry name" value="DNA POLYMERASE"/>
    <property type="match status" value="1"/>
</dbReference>
<keyword evidence="7" id="KW-0238">DNA-binding</keyword>
<evidence type="ECO:0000256" key="8">
    <source>
        <dbReference type="ARBA" id="ARBA00049244"/>
    </source>
</evidence>
<dbReference type="PANTHER" id="PTHR33568:SF3">
    <property type="entry name" value="DNA-DIRECTED DNA POLYMERASE"/>
    <property type="match status" value="1"/>
</dbReference>
<proteinExistence type="inferred from homology"/>
<comment type="caution">
    <text evidence="10">The sequence shown here is derived from an EMBL/GenBank/DDBJ whole genome shotgun (WGS) entry which is preliminary data.</text>
</comment>
<keyword evidence="5" id="KW-0235">DNA replication</keyword>
<dbReference type="GO" id="GO:0006260">
    <property type="term" value="P:DNA replication"/>
    <property type="evidence" value="ECO:0007669"/>
    <property type="project" value="UniProtKB-KW"/>
</dbReference>
<keyword evidence="11" id="KW-1185">Reference proteome</keyword>
<evidence type="ECO:0000256" key="4">
    <source>
        <dbReference type="ARBA" id="ARBA00022695"/>
    </source>
</evidence>
<evidence type="ECO:0000256" key="7">
    <source>
        <dbReference type="ARBA" id="ARBA00023125"/>
    </source>
</evidence>
<dbReference type="InterPro" id="IPR036397">
    <property type="entry name" value="RNaseH_sf"/>
</dbReference>
<reference evidence="10 11" key="1">
    <citation type="journal article" date="2022" name="Nat. Ecol. Evol.">
        <title>A masculinizing supergene underlies an exaggerated male reproductive morph in a spider.</title>
        <authorList>
            <person name="Hendrickx F."/>
            <person name="De Corte Z."/>
            <person name="Sonet G."/>
            <person name="Van Belleghem S.M."/>
            <person name="Kostlbacher S."/>
            <person name="Vangestel C."/>
        </authorList>
    </citation>
    <scope>NUCLEOTIDE SEQUENCE [LARGE SCALE GENOMIC DNA]</scope>
    <source>
        <strain evidence="10">W744_W776</strain>
    </source>
</reference>
<comment type="similarity">
    <text evidence="1">Belongs to the DNA polymerase type-B family.</text>
</comment>
<name>A0AAV6TYR5_9ARAC</name>
<accession>A0AAV6TYR5</accession>
<dbReference type="GO" id="GO:0003887">
    <property type="term" value="F:DNA-directed DNA polymerase activity"/>
    <property type="evidence" value="ECO:0007669"/>
    <property type="project" value="UniProtKB-KW"/>
</dbReference>
<dbReference type="GO" id="GO:0003677">
    <property type="term" value="F:DNA binding"/>
    <property type="evidence" value="ECO:0007669"/>
    <property type="project" value="UniProtKB-KW"/>
</dbReference>
<evidence type="ECO:0000313" key="10">
    <source>
        <dbReference type="EMBL" id="KAG8176636.1"/>
    </source>
</evidence>
<dbReference type="Pfam" id="PF03175">
    <property type="entry name" value="DNA_pol_B_2"/>
    <property type="match status" value="1"/>
</dbReference>
<feature type="domain" description="DNA-directed DNA polymerase family B mitochondria/virus" evidence="9">
    <location>
        <begin position="2"/>
        <end position="116"/>
    </location>
</feature>
<evidence type="ECO:0000256" key="3">
    <source>
        <dbReference type="ARBA" id="ARBA00022679"/>
    </source>
</evidence>
<gene>
    <name evidence="10" type="ORF">JTE90_028618</name>
</gene>
<organism evidence="10 11">
    <name type="scientific">Oedothorax gibbosus</name>
    <dbReference type="NCBI Taxonomy" id="931172"/>
    <lineage>
        <taxon>Eukaryota</taxon>
        <taxon>Metazoa</taxon>
        <taxon>Ecdysozoa</taxon>
        <taxon>Arthropoda</taxon>
        <taxon>Chelicerata</taxon>
        <taxon>Arachnida</taxon>
        <taxon>Araneae</taxon>
        <taxon>Araneomorphae</taxon>
        <taxon>Entelegynae</taxon>
        <taxon>Araneoidea</taxon>
        <taxon>Linyphiidae</taxon>
        <taxon>Erigoninae</taxon>
        <taxon>Oedothorax</taxon>
    </lineage>
</organism>
<dbReference type="EMBL" id="JAFNEN010000862">
    <property type="protein sequence ID" value="KAG8176636.1"/>
    <property type="molecule type" value="Genomic_DNA"/>
</dbReference>
<dbReference type="SUPFAM" id="SSF53098">
    <property type="entry name" value="Ribonuclease H-like"/>
    <property type="match status" value="1"/>
</dbReference>
<evidence type="ECO:0000256" key="2">
    <source>
        <dbReference type="ARBA" id="ARBA00012417"/>
    </source>
</evidence>
<evidence type="ECO:0000256" key="5">
    <source>
        <dbReference type="ARBA" id="ARBA00022705"/>
    </source>
</evidence>
<dbReference type="InterPro" id="IPR012337">
    <property type="entry name" value="RNaseH-like_sf"/>
</dbReference>
<dbReference type="EC" id="2.7.7.7" evidence="2"/>
<protein>
    <recommendedName>
        <fullName evidence="2">DNA-directed DNA polymerase</fullName>
        <ecNumber evidence="2">2.7.7.7</ecNumber>
    </recommendedName>
</protein>
<dbReference type="GO" id="GO:0000166">
    <property type="term" value="F:nucleotide binding"/>
    <property type="evidence" value="ECO:0007669"/>
    <property type="project" value="InterPro"/>
</dbReference>
<evidence type="ECO:0000259" key="9">
    <source>
        <dbReference type="Pfam" id="PF03175"/>
    </source>
</evidence>
<dbReference type="AlphaFoldDB" id="A0AAV6TYR5"/>
<evidence type="ECO:0000256" key="1">
    <source>
        <dbReference type="ARBA" id="ARBA00005755"/>
    </source>
</evidence>
<keyword evidence="6" id="KW-0239">DNA-directed DNA polymerase</keyword>
<dbReference type="Proteomes" id="UP000827092">
    <property type="component" value="Unassembled WGS sequence"/>
</dbReference>
<comment type="catalytic activity">
    <reaction evidence="8">
        <text>DNA(n) + a 2'-deoxyribonucleoside 5'-triphosphate = DNA(n+1) + diphosphate</text>
        <dbReference type="Rhea" id="RHEA:22508"/>
        <dbReference type="Rhea" id="RHEA-COMP:17339"/>
        <dbReference type="Rhea" id="RHEA-COMP:17340"/>
        <dbReference type="ChEBI" id="CHEBI:33019"/>
        <dbReference type="ChEBI" id="CHEBI:61560"/>
        <dbReference type="ChEBI" id="CHEBI:173112"/>
        <dbReference type="EC" id="2.7.7.7"/>
    </reaction>
</comment>
<dbReference type="Gene3D" id="3.30.420.10">
    <property type="entry name" value="Ribonuclease H-like superfamily/Ribonuclease H"/>
    <property type="match status" value="1"/>
</dbReference>
<keyword evidence="3" id="KW-0808">Transferase</keyword>
<dbReference type="InterPro" id="IPR004868">
    <property type="entry name" value="DNA-dir_DNA_pol_B_mt/vir"/>
</dbReference>
<sequence>MHKGYTILAHNLKGFYGQFNLKWLLENRYEPKVIRQGSKLMSVEVTPLQIRFIDSFNFLPMGLSKLPKTFGKEEIAKGYFPHLFNRPENQAYVGALPDAHFFSPDTMSPAEMTKFYQWYEGRQSMPFNFQEEMQLYSRYVTIAVACMACYRSQHILDGTIAMMPQHGYVNNTNSSADSIRWIDYVAHENGLFISQAKNGNGEIKIGGFSVDGFCETTRTVYQYPHGCFYHGCSFCFNPDVENPVSGLKMNVLFKKTEETS</sequence>
<keyword evidence="4" id="KW-0548">Nucleotidyltransferase</keyword>
<evidence type="ECO:0000313" key="11">
    <source>
        <dbReference type="Proteomes" id="UP000827092"/>
    </source>
</evidence>